<comment type="caution">
    <text evidence="1">The sequence shown here is derived from an EMBL/GenBank/DDBJ whole genome shotgun (WGS) entry which is preliminary data.</text>
</comment>
<proteinExistence type="predicted"/>
<evidence type="ECO:0000313" key="2">
    <source>
        <dbReference type="Proteomes" id="UP001054837"/>
    </source>
</evidence>
<sequence length="144" mass="16047">MAKCTKKNACGINVSRLGKVGNAKRGMIAIIPLFECDGSIGPQGDTRDSRRSIGCGCGYSTSFFPSIPLRKRCRPLSEYGMSRLICSDSPISRLSAYYLSCSRKKEKKKERKNIPIPIPITSYFFLSSHFAEPISRAVIFLRQD</sequence>
<protein>
    <submittedName>
        <fullName evidence="1">Uncharacterized protein</fullName>
    </submittedName>
</protein>
<gene>
    <name evidence="1" type="primary">AVEN_121166_1</name>
    <name evidence="1" type="ORF">CDAR_392141</name>
</gene>
<dbReference type="EMBL" id="BPLQ01011249">
    <property type="protein sequence ID" value="GIY56951.1"/>
    <property type="molecule type" value="Genomic_DNA"/>
</dbReference>
<organism evidence="1 2">
    <name type="scientific">Caerostris darwini</name>
    <dbReference type="NCBI Taxonomy" id="1538125"/>
    <lineage>
        <taxon>Eukaryota</taxon>
        <taxon>Metazoa</taxon>
        <taxon>Ecdysozoa</taxon>
        <taxon>Arthropoda</taxon>
        <taxon>Chelicerata</taxon>
        <taxon>Arachnida</taxon>
        <taxon>Araneae</taxon>
        <taxon>Araneomorphae</taxon>
        <taxon>Entelegynae</taxon>
        <taxon>Araneoidea</taxon>
        <taxon>Araneidae</taxon>
        <taxon>Caerostris</taxon>
    </lineage>
</organism>
<reference evidence="1 2" key="1">
    <citation type="submission" date="2021-06" db="EMBL/GenBank/DDBJ databases">
        <title>Caerostris darwini draft genome.</title>
        <authorList>
            <person name="Kono N."/>
            <person name="Arakawa K."/>
        </authorList>
    </citation>
    <scope>NUCLEOTIDE SEQUENCE [LARGE SCALE GENOMIC DNA]</scope>
</reference>
<name>A0AAV4UGJ7_9ARAC</name>
<evidence type="ECO:0000313" key="1">
    <source>
        <dbReference type="EMBL" id="GIY56951.1"/>
    </source>
</evidence>
<dbReference type="Proteomes" id="UP001054837">
    <property type="component" value="Unassembled WGS sequence"/>
</dbReference>
<accession>A0AAV4UGJ7</accession>
<keyword evidence="2" id="KW-1185">Reference proteome</keyword>
<dbReference type="AlphaFoldDB" id="A0AAV4UGJ7"/>